<dbReference type="AlphaFoldDB" id="A0A1G9G7G3"/>
<feature type="region of interest" description="Disordered" evidence="1">
    <location>
        <begin position="53"/>
        <end position="80"/>
    </location>
</feature>
<dbReference type="STRING" id="417292.SAMN05421806_11532"/>
<evidence type="ECO:0000313" key="3">
    <source>
        <dbReference type="Proteomes" id="UP000199155"/>
    </source>
</evidence>
<evidence type="ECO:0000256" key="1">
    <source>
        <dbReference type="SAM" id="MobiDB-lite"/>
    </source>
</evidence>
<organism evidence="2 3">
    <name type="scientific">Streptomyces indicus</name>
    <dbReference type="NCBI Taxonomy" id="417292"/>
    <lineage>
        <taxon>Bacteria</taxon>
        <taxon>Bacillati</taxon>
        <taxon>Actinomycetota</taxon>
        <taxon>Actinomycetes</taxon>
        <taxon>Kitasatosporales</taxon>
        <taxon>Streptomycetaceae</taxon>
        <taxon>Streptomyces</taxon>
    </lineage>
</organism>
<dbReference type="EMBL" id="FNFF01000015">
    <property type="protein sequence ID" value="SDK96708.1"/>
    <property type="molecule type" value="Genomic_DNA"/>
</dbReference>
<proteinExistence type="predicted"/>
<reference evidence="2 3" key="1">
    <citation type="submission" date="2016-10" db="EMBL/GenBank/DDBJ databases">
        <authorList>
            <person name="de Groot N.N."/>
        </authorList>
    </citation>
    <scope>NUCLEOTIDE SEQUENCE [LARGE SCALE GENOMIC DNA]</scope>
    <source>
        <strain evidence="2 3">CGMCC 4.5727</strain>
    </source>
</reference>
<accession>A0A1G9G7G3</accession>
<dbReference type="Proteomes" id="UP000199155">
    <property type="component" value="Unassembled WGS sequence"/>
</dbReference>
<name>A0A1G9G7G3_9ACTN</name>
<protein>
    <submittedName>
        <fullName evidence="2">Uncharacterized protein</fullName>
    </submittedName>
</protein>
<gene>
    <name evidence="2" type="ORF">SAMN05421806_11532</name>
</gene>
<keyword evidence="3" id="KW-1185">Reference proteome</keyword>
<evidence type="ECO:0000313" key="2">
    <source>
        <dbReference type="EMBL" id="SDK96708.1"/>
    </source>
</evidence>
<sequence>MGWAAFVCVLVPVVLVVYGTSLAGAGGAALGLALVTGVCRALLRRSERGTARLCTEPSPAHRARHGRPGTGARAGGRHGG</sequence>